<dbReference type="PANTHER" id="PTHR43085:SF15">
    <property type="entry name" value="2-DEHYDRO-3-DEOXYGLUCONOKINASE"/>
    <property type="match status" value="1"/>
</dbReference>
<dbReference type="RefSeq" id="WP_350935280.1">
    <property type="nucleotide sequence ID" value="NZ_JAYWLC010000003.1"/>
</dbReference>
<dbReference type="Pfam" id="PF00294">
    <property type="entry name" value="PfkB"/>
    <property type="match status" value="1"/>
</dbReference>
<gene>
    <name evidence="5" type="ORF">VSX56_04920</name>
</gene>
<dbReference type="SUPFAM" id="SSF53613">
    <property type="entry name" value="Ribokinase-like"/>
    <property type="match status" value="1"/>
</dbReference>
<dbReference type="PANTHER" id="PTHR43085">
    <property type="entry name" value="HEXOKINASE FAMILY MEMBER"/>
    <property type="match status" value="1"/>
</dbReference>
<evidence type="ECO:0000313" key="6">
    <source>
        <dbReference type="Proteomes" id="UP001438953"/>
    </source>
</evidence>
<name>A0ABV1SDX5_9RHOB</name>
<accession>A0ABV1SDX5</accession>
<dbReference type="GO" id="GO:0016301">
    <property type="term" value="F:kinase activity"/>
    <property type="evidence" value="ECO:0007669"/>
    <property type="project" value="UniProtKB-KW"/>
</dbReference>
<evidence type="ECO:0000259" key="4">
    <source>
        <dbReference type="Pfam" id="PF00294"/>
    </source>
</evidence>
<dbReference type="CDD" id="cd01166">
    <property type="entry name" value="KdgK"/>
    <property type="match status" value="1"/>
</dbReference>
<organism evidence="5 6">
    <name type="scientific">Thioclava kandeliae</name>
    <dbReference type="NCBI Taxonomy" id="3070818"/>
    <lineage>
        <taxon>Bacteria</taxon>
        <taxon>Pseudomonadati</taxon>
        <taxon>Pseudomonadota</taxon>
        <taxon>Alphaproteobacteria</taxon>
        <taxon>Rhodobacterales</taxon>
        <taxon>Paracoccaceae</taxon>
        <taxon>Thioclava</taxon>
    </lineage>
</organism>
<dbReference type="InterPro" id="IPR050306">
    <property type="entry name" value="PfkB_Carbo_kinase"/>
</dbReference>
<comment type="caution">
    <text evidence="5">The sequence shown here is derived from an EMBL/GenBank/DDBJ whole genome shotgun (WGS) entry which is preliminary data.</text>
</comment>
<dbReference type="Proteomes" id="UP001438953">
    <property type="component" value="Unassembled WGS sequence"/>
</dbReference>
<dbReference type="EMBL" id="JAYWLC010000003">
    <property type="protein sequence ID" value="MER5171112.1"/>
    <property type="molecule type" value="Genomic_DNA"/>
</dbReference>
<evidence type="ECO:0000256" key="2">
    <source>
        <dbReference type="ARBA" id="ARBA00022679"/>
    </source>
</evidence>
<evidence type="ECO:0000256" key="1">
    <source>
        <dbReference type="ARBA" id="ARBA00010688"/>
    </source>
</evidence>
<sequence length="300" mass="31991">MRFLSVGECMLELSEADGDLWHMGIAGDTLNTAWYARAQLPAQWQVEYGTVIGRDRFSARIPVFLEDNGIGTGALRFHETRTIGLYAITLAAGERSFTYWRENSAARTLADDPQALAATMAGAAVIHISGITLAILSPSGREALIGALAQARAEGVMTVLDPNIRPKLWESPHSARDWLTRAAGAASVILPSFDDEAACFGDRTPEETCARYAASGARTVIVKNGGAGIMAHHAGEDHRFDALEQVEPVDTTGAGDSFNGACLAELATGRPLARAIAAGHDMARRVVRHRGALIPMADLV</sequence>
<reference evidence="5 6" key="1">
    <citation type="submission" date="2024-01" db="EMBL/GenBank/DDBJ databases">
        <authorList>
            <person name="Deng Y."/>
            <person name="Su J."/>
        </authorList>
    </citation>
    <scope>NUCLEOTIDE SEQUENCE [LARGE SCALE GENOMIC DNA]</scope>
    <source>
        <strain evidence="5 6">CPCC 100088</strain>
    </source>
</reference>
<keyword evidence="2" id="KW-0808">Transferase</keyword>
<evidence type="ECO:0000313" key="5">
    <source>
        <dbReference type="EMBL" id="MER5171112.1"/>
    </source>
</evidence>
<dbReference type="InterPro" id="IPR029056">
    <property type="entry name" value="Ribokinase-like"/>
</dbReference>
<proteinExistence type="inferred from homology"/>
<protein>
    <submittedName>
        <fullName evidence="5">Sugar kinase</fullName>
    </submittedName>
</protein>
<feature type="domain" description="Carbohydrate kinase PfkB" evidence="4">
    <location>
        <begin position="5"/>
        <end position="295"/>
    </location>
</feature>
<reference evidence="5 6" key="2">
    <citation type="submission" date="2024-06" db="EMBL/GenBank/DDBJ databases">
        <title>Thioclava kandeliae sp. nov. from a rhizosphere soil sample of Kandelia candel in a mangrove.</title>
        <authorList>
            <person name="Mu T."/>
        </authorList>
    </citation>
    <scope>NUCLEOTIDE SEQUENCE [LARGE SCALE GENOMIC DNA]</scope>
    <source>
        <strain evidence="5 6">CPCC 100088</strain>
    </source>
</reference>
<keyword evidence="3 5" id="KW-0418">Kinase</keyword>
<comment type="similarity">
    <text evidence="1">Belongs to the carbohydrate kinase PfkB family.</text>
</comment>
<dbReference type="InterPro" id="IPR011611">
    <property type="entry name" value="PfkB_dom"/>
</dbReference>
<dbReference type="Gene3D" id="3.40.1190.20">
    <property type="match status" value="1"/>
</dbReference>
<evidence type="ECO:0000256" key="3">
    <source>
        <dbReference type="ARBA" id="ARBA00022777"/>
    </source>
</evidence>
<keyword evidence="6" id="KW-1185">Reference proteome</keyword>